<reference evidence="1" key="1">
    <citation type="submission" date="2024-05" db="EMBL/GenBank/DDBJ databases">
        <title>Planctomycetes of the genus Singulisphaera possess chitinolytic capabilities.</title>
        <authorList>
            <person name="Ivanova A."/>
        </authorList>
    </citation>
    <scope>NUCLEOTIDE SEQUENCE</scope>
    <source>
        <strain evidence="1">Ch08T</strain>
    </source>
</reference>
<dbReference type="EMBL" id="CP155447">
    <property type="protein sequence ID" value="XBH04510.1"/>
    <property type="molecule type" value="Genomic_DNA"/>
</dbReference>
<accession>A0AAU7CH11</accession>
<proteinExistence type="predicted"/>
<dbReference type="RefSeq" id="WP_406697274.1">
    <property type="nucleotide sequence ID" value="NZ_CP155447.1"/>
</dbReference>
<gene>
    <name evidence="1" type="ORF">V5E97_00405</name>
</gene>
<evidence type="ECO:0000313" key="1">
    <source>
        <dbReference type="EMBL" id="XBH04510.1"/>
    </source>
</evidence>
<dbReference type="AlphaFoldDB" id="A0AAU7CH11"/>
<sequence>MREFARIGTFFRDEVGETLFAELVRLVPEGQCGSIGHAFRVRISSEDERGQEVLRRLHDAGWKPLIETWRPRAKGKEYRFELEREYEPSDWESCEYLELSLPQEAYNTKAIHRNIDGEILVFELSQATEFDFFGGLSQWRFVSAHAKEVLELGGLNHVLFRPTVFVPRVTEFDSTLDMELDHVVIPDLSRSRDRDVLVAYWEIDSDFILPPLSPSVSLTDSAGRSIRGGDFDAGVHRREGSYMHPELHYRASDLAGLGPFDLARAFEPFGNHRTYSSLNCPLIASRKFYEWCVSNGLRAGWVPVRIDPD</sequence>
<name>A0AAU7CH11_9BACT</name>
<organism evidence="1">
    <name type="scientific">Singulisphaera sp. Ch08</name>
    <dbReference type="NCBI Taxonomy" id="3120278"/>
    <lineage>
        <taxon>Bacteria</taxon>
        <taxon>Pseudomonadati</taxon>
        <taxon>Planctomycetota</taxon>
        <taxon>Planctomycetia</taxon>
        <taxon>Isosphaerales</taxon>
        <taxon>Isosphaeraceae</taxon>
        <taxon>Singulisphaera</taxon>
    </lineage>
</organism>
<protein>
    <submittedName>
        <fullName evidence="1">Uncharacterized protein</fullName>
    </submittedName>
</protein>